<protein>
    <recommendedName>
        <fullName evidence="7">FAD-binding FR-type domain-containing protein</fullName>
    </recommendedName>
</protein>
<dbReference type="SUPFAM" id="SSF63380">
    <property type="entry name" value="Riboflavin synthase domain-like"/>
    <property type="match status" value="1"/>
</dbReference>
<evidence type="ECO:0000256" key="1">
    <source>
        <dbReference type="ARBA" id="ARBA00004141"/>
    </source>
</evidence>
<keyword evidence="5 6" id="KW-0472">Membrane</keyword>
<feature type="transmembrane region" description="Helical" evidence="6">
    <location>
        <begin position="187"/>
        <end position="209"/>
    </location>
</feature>
<evidence type="ECO:0000256" key="4">
    <source>
        <dbReference type="ARBA" id="ARBA00023002"/>
    </source>
</evidence>
<dbReference type="Pfam" id="PF01794">
    <property type="entry name" value="Ferric_reduct"/>
    <property type="match status" value="1"/>
</dbReference>
<dbReference type="CDD" id="cd06186">
    <property type="entry name" value="NOX_Duox_like_FAD_NADP"/>
    <property type="match status" value="1"/>
</dbReference>
<proteinExistence type="predicted"/>
<dbReference type="PROSITE" id="PS51384">
    <property type="entry name" value="FAD_FR"/>
    <property type="match status" value="1"/>
</dbReference>
<evidence type="ECO:0000256" key="6">
    <source>
        <dbReference type="SAM" id="Phobius"/>
    </source>
</evidence>
<dbReference type="EMBL" id="HBIX01004981">
    <property type="protein sequence ID" value="CAE0711217.1"/>
    <property type="molecule type" value="Transcribed_RNA"/>
</dbReference>
<dbReference type="InterPro" id="IPR013112">
    <property type="entry name" value="FAD-bd_8"/>
</dbReference>
<dbReference type="AlphaFoldDB" id="A0A6U9WIZ5"/>
<feature type="transmembrane region" description="Helical" evidence="6">
    <location>
        <begin position="573"/>
        <end position="592"/>
    </location>
</feature>
<reference evidence="9" key="1">
    <citation type="submission" date="2021-01" db="EMBL/GenBank/DDBJ databases">
        <authorList>
            <person name="Corre E."/>
            <person name="Pelletier E."/>
            <person name="Niang G."/>
            <person name="Scheremetjew M."/>
            <person name="Finn R."/>
            <person name="Kale V."/>
            <person name="Holt S."/>
            <person name="Cochrane G."/>
            <person name="Meng A."/>
            <person name="Brown T."/>
            <person name="Cohen L."/>
        </authorList>
    </citation>
    <scope>NUCLEOTIDE SEQUENCE</scope>
    <source>
        <strain evidence="9">10249 10 AB</strain>
    </source>
</reference>
<sequence>MVAQHQKVDAIWRDQKMDADGGSFGRDKMYAKSIRKYQGDISDTESPSDDSTHSIPNKAFNREERALFKAARNHLNPSRFFRWITYFYAERKLNIFFCIHFISTIVIWMHFALIKFEEQAGKVPEGAHRYWLKRLVPPIEFGSMHAILFQMALIPITMCRCSIANLAESVVNRVIPLNRALTMHIHLGYTMIIIVFFATILFFFFFGLLCSEGEQNFCDKFTMEIMITGYCILATLLIIGLTSHFRHKIPYEIFYAVHHVVFLMYIITIAHTLDMEQRSGRKERSQTFKWFSSTLLYYFCDRIAMQMNHRYHTKLVSSSVVRGTKGSRLIILKVQRPALFEFKAGQCAYLRIGTINNEWHPFSIASRPDSSNLEFYIEVYKGKTWTKNLWNLFDDDATSRTVDLASLNIEVMGPYGTSFSRGQNYSHILAIGAGTGVVPILSMYKEHMHDILQLDPKKFFIELNQSERKLRRIERAEDAKKGSLVQQMFCAVCQKYSSIRNDKKLWSNSNAVDHDDLQKSNHVTIYKSATAATLPIYGTVLLSTLPVTGVALFALMMSWSTIPIEIYPQMVTLLKYFTIAFQTCFAFASIFFWNVDGILTYVDVVFVLISPFADWYWIKVCNDFQKLLPNDIAAFSILIWYMIGRLWVKAVSPNQSACYRAMRNCRASKIDQLKFVWITRSASQVSEILPDIVMLWDLLVEKWGIENARKVCNISIHITDPNELCCAMLRKEYENTELYLNGGIRFRRPNIWRVIEDHTIELINSRVNSHSLLAFCGGASLSDEIQYNKISNDVITAMTGHYQSHMMDYVSESYGRKKASPSHKKLKREIVKLEIDHTNDDCVEVQLLTTRKKISYRNESCSCLSLPDAQRSFDIAA</sequence>
<dbReference type="InterPro" id="IPR017927">
    <property type="entry name" value="FAD-bd_FR_type"/>
</dbReference>
<comment type="subcellular location">
    <subcellularLocation>
        <location evidence="1">Membrane</location>
        <topology evidence="1">Multi-pass membrane protein</topology>
    </subcellularLocation>
</comment>
<accession>A0A6U9WIZ5</accession>
<dbReference type="Pfam" id="PF08022">
    <property type="entry name" value="FAD_binding_8"/>
    <property type="match status" value="1"/>
</dbReference>
<name>A0A6U9WIZ5_9STRA</name>
<feature type="transmembrane region" description="Helical" evidence="6">
    <location>
        <begin position="221"/>
        <end position="241"/>
    </location>
</feature>
<feature type="transmembrane region" description="Helical" evidence="6">
    <location>
        <begin position="598"/>
        <end position="618"/>
    </location>
</feature>
<feature type="transmembrane region" description="Helical" evidence="6">
    <location>
        <begin position="253"/>
        <end position="273"/>
    </location>
</feature>
<dbReference type="EMBL" id="HBIX01004980">
    <property type="protein sequence ID" value="CAE0711216.1"/>
    <property type="molecule type" value="Transcribed_RNA"/>
</dbReference>
<keyword evidence="2 6" id="KW-0812">Transmembrane</keyword>
<dbReference type="PANTHER" id="PTHR11972">
    <property type="entry name" value="NADPH OXIDASE"/>
    <property type="match status" value="1"/>
</dbReference>
<dbReference type="GO" id="GO:0016491">
    <property type="term" value="F:oxidoreductase activity"/>
    <property type="evidence" value="ECO:0007669"/>
    <property type="project" value="UniProtKB-KW"/>
</dbReference>
<dbReference type="GO" id="GO:0005886">
    <property type="term" value="C:plasma membrane"/>
    <property type="evidence" value="ECO:0007669"/>
    <property type="project" value="TreeGrafter"/>
</dbReference>
<evidence type="ECO:0000259" key="7">
    <source>
        <dbReference type="PROSITE" id="PS51384"/>
    </source>
</evidence>
<feature type="transmembrane region" description="Helical" evidence="6">
    <location>
        <begin position="536"/>
        <end position="561"/>
    </location>
</feature>
<feature type="transmembrane region" description="Helical" evidence="6">
    <location>
        <begin position="630"/>
        <end position="648"/>
    </location>
</feature>
<gene>
    <name evidence="8" type="ORF">PAUS00366_LOCUS3943</name>
    <name evidence="9" type="ORF">PAUS00366_LOCUS3944</name>
</gene>
<keyword evidence="3 6" id="KW-1133">Transmembrane helix</keyword>
<evidence type="ECO:0000313" key="8">
    <source>
        <dbReference type="EMBL" id="CAE0711216.1"/>
    </source>
</evidence>
<organism evidence="9">
    <name type="scientific">Pseudo-nitzschia australis</name>
    <dbReference type="NCBI Taxonomy" id="44445"/>
    <lineage>
        <taxon>Eukaryota</taxon>
        <taxon>Sar</taxon>
        <taxon>Stramenopiles</taxon>
        <taxon>Ochrophyta</taxon>
        <taxon>Bacillariophyta</taxon>
        <taxon>Bacillariophyceae</taxon>
        <taxon>Bacillariophycidae</taxon>
        <taxon>Bacillariales</taxon>
        <taxon>Bacillariaceae</taxon>
        <taxon>Pseudo-nitzschia</taxon>
    </lineage>
</organism>
<dbReference type="InterPro" id="IPR050369">
    <property type="entry name" value="RBOH/FRE"/>
</dbReference>
<dbReference type="InterPro" id="IPR039261">
    <property type="entry name" value="FNR_nucleotide-bd"/>
</dbReference>
<dbReference type="SUPFAM" id="SSF52343">
    <property type="entry name" value="Ferredoxin reductase-like, C-terminal NADP-linked domain"/>
    <property type="match status" value="1"/>
</dbReference>
<evidence type="ECO:0000256" key="3">
    <source>
        <dbReference type="ARBA" id="ARBA00022989"/>
    </source>
</evidence>
<dbReference type="InterPro" id="IPR017938">
    <property type="entry name" value="Riboflavin_synthase-like_b-brl"/>
</dbReference>
<dbReference type="Gene3D" id="3.40.50.80">
    <property type="entry name" value="Nucleotide-binding domain of ferredoxin-NADP reductase (FNR) module"/>
    <property type="match status" value="2"/>
</dbReference>
<evidence type="ECO:0000256" key="2">
    <source>
        <dbReference type="ARBA" id="ARBA00022692"/>
    </source>
</evidence>
<evidence type="ECO:0000313" key="9">
    <source>
        <dbReference type="EMBL" id="CAE0711217.1"/>
    </source>
</evidence>
<feature type="transmembrane region" description="Helical" evidence="6">
    <location>
        <begin position="93"/>
        <end position="114"/>
    </location>
</feature>
<dbReference type="Gene3D" id="2.40.30.10">
    <property type="entry name" value="Translation factors"/>
    <property type="match status" value="1"/>
</dbReference>
<dbReference type="InterPro" id="IPR013130">
    <property type="entry name" value="Fe3_Rdtase_TM_dom"/>
</dbReference>
<keyword evidence="4" id="KW-0560">Oxidoreductase</keyword>
<dbReference type="PANTHER" id="PTHR11972:SF153">
    <property type="entry name" value="SUPEROXIDE-GENERATING NADPH OXIDASE HEAVY CHAIN SUBUNIT A"/>
    <property type="match status" value="1"/>
</dbReference>
<evidence type="ECO:0000256" key="5">
    <source>
        <dbReference type="ARBA" id="ARBA00023136"/>
    </source>
</evidence>
<feature type="domain" description="FAD-binding FR-type" evidence="7">
    <location>
        <begin position="308"/>
        <end position="421"/>
    </location>
</feature>